<dbReference type="RefSeq" id="WP_093840828.1">
    <property type="nucleotide sequence ID" value="NZ_FOLM01000015.1"/>
</dbReference>
<reference evidence="2 3" key="1">
    <citation type="submission" date="2016-10" db="EMBL/GenBank/DDBJ databases">
        <authorList>
            <person name="de Groot N.N."/>
        </authorList>
    </citation>
    <scope>NUCLEOTIDE SEQUENCE [LARGE SCALE GENOMIC DNA]</scope>
    <source>
        <strain evidence="2 3">CGMCC 4.5739</strain>
    </source>
</reference>
<keyword evidence="3" id="KW-1185">Reference proteome</keyword>
<dbReference type="Proteomes" id="UP000199207">
    <property type="component" value="Unassembled WGS sequence"/>
</dbReference>
<sequence length="62" mass="6786">MNPTTEIQWRKSSYSGESNGACLEVQDGHPGVVPVRDSKAPHMGHLIFSGDSWQPFVTSLKS</sequence>
<feature type="domain" description="DUF397" evidence="1">
    <location>
        <begin position="8"/>
        <end position="61"/>
    </location>
</feature>
<evidence type="ECO:0000313" key="2">
    <source>
        <dbReference type="EMBL" id="SFD43263.1"/>
    </source>
</evidence>
<dbReference type="AlphaFoldDB" id="A0A1I1SHE2"/>
<dbReference type="EMBL" id="FOLM01000015">
    <property type="protein sequence ID" value="SFD43263.1"/>
    <property type="molecule type" value="Genomic_DNA"/>
</dbReference>
<organism evidence="2 3">
    <name type="scientific">Streptomyces aidingensis</name>
    <dbReference type="NCBI Taxonomy" id="910347"/>
    <lineage>
        <taxon>Bacteria</taxon>
        <taxon>Bacillati</taxon>
        <taxon>Actinomycetota</taxon>
        <taxon>Actinomycetes</taxon>
        <taxon>Kitasatosporales</taxon>
        <taxon>Streptomycetaceae</taxon>
        <taxon>Streptomyces</taxon>
    </lineage>
</organism>
<dbReference type="STRING" id="910347.SAMN05421773_11539"/>
<dbReference type="InterPro" id="IPR007278">
    <property type="entry name" value="DUF397"/>
</dbReference>
<gene>
    <name evidence="2" type="ORF">SAMN05421773_11539</name>
</gene>
<name>A0A1I1SHE2_9ACTN</name>
<accession>A0A1I1SHE2</accession>
<protein>
    <recommendedName>
        <fullName evidence="1">DUF397 domain-containing protein</fullName>
    </recommendedName>
</protein>
<evidence type="ECO:0000313" key="3">
    <source>
        <dbReference type="Proteomes" id="UP000199207"/>
    </source>
</evidence>
<dbReference type="Pfam" id="PF04149">
    <property type="entry name" value="DUF397"/>
    <property type="match status" value="1"/>
</dbReference>
<evidence type="ECO:0000259" key="1">
    <source>
        <dbReference type="Pfam" id="PF04149"/>
    </source>
</evidence>
<proteinExistence type="predicted"/>
<dbReference type="OrthoDB" id="4570646at2"/>